<dbReference type="AlphaFoldDB" id="A0A364LIS1"/>
<dbReference type="PANTHER" id="PTHR38103:SF1">
    <property type="entry name" value="RECOMBINATION-ASSOCIATED PROTEIN RDGC"/>
    <property type="match status" value="1"/>
</dbReference>
<evidence type="ECO:0000313" key="8">
    <source>
        <dbReference type="Proteomes" id="UP000249458"/>
    </source>
</evidence>
<proteinExistence type="inferred from homology"/>
<keyword evidence="4" id="KW-0963">Cytoplasm</keyword>
<evidence type="ECO:0000256" key="5">
    <source>
        <dbReference type="ARBA" id="ARBA00023172"/>
    </source>
</evidence>
<evidence type="ECO:0000313" key="7">
    <source>
        <dbReference type="EMBL" id="RAP36338.1"/>
    </source>
</evidence>
<feature type="compositionally biased region" description="Low complexity" evidence="6">
    <location>
        <begin position="290"/>
        <end position="300"/>
    </location>
</feature>
<dbReference type="GO" id="GO:0006310">
    <property type="term" value="P:DNA recombination"/>
    <property type="evidence" value="ECO:0007669"/>
    <property type="project" value="UniProtKB-KW"/>
</dbReference>
<comment type="caution">
    <text evidence="7">The sequence shown here is derived from an EMBL/GenBank/DDBJ whole genome shotgun (WGS) entry which is preliminary data.</text>
</comment>
<reference evidence="7 8" key="1">
    <citation type="submission" date="2017-02" db="EMBL/GenBank/DDBJ databases">
        <title>Legionella quilivanii strain from human: case report and whole genome sequencing analysis.</title>
        <authorList>
            <person name="Lalancette C."/>
            <person name="Leduc J.-M."/>
            <person name="Levesque S."/>
            <person name="Fournier E."/>
            <person name="Saoud J."/>
            <person name="Faucher S.P."/>
            <person name="Bernard K."/>
            <person name="Martineau C."/>
            <person name="Longtin J."/>
        </authorList>
    </citation>
    <scope>NUCLEOTIDE SEQUENCE [LARGE SCALE GENOMIC DNA]</scope>
    <source>
        <strain evidence="7 8">ID143958</strain>
    </source>
</reference>
<comment type="similarity">
    <text evidence="2">Belongs to the RdgC family.</text>
</comment>
<evidence type="ECO:0000256" key="4">
    <source>
        <dbReference type="ARBA" id="ARBA00022490"/>
    </source>
</evidence>
<evidence type="ECO:0000256" key="1">
    <source>
        <dbReference type="ARBA" id="ARBA00004453"/>
    </source>
</evidence>
<dbReference type="GO" id="GO:0003690">
    <property type="term" value="F:double-stranded DNA binding"/>
    <property type="evidence" value="ECO:0007669"/>
    <property type="project" value="TreeGrafter"/>
</dbReference>
<gene>
    <name evidence="7" type="ORF">B1207_09360</name>
</gene>
<sequence>MWFNNALVYQYELKEEIDFASLLAEDILKPCPPHARFVYGWLPTNADELVHEVAGCIYICLGKEERILPRGVINRMLAERIQALETQQGRVVKRSEKAQIAEDLEFELLPKSFCVQKRLPAFFDTVSKRLIINTSSDNQAAQLLGLLRKSIPGIQFEPLFFPENLASRFSEWINEPSTLPAPFQLASDCLLFAPDDEKKRVNCKGYELPAEEIVTLLAQGLTTAEISLVWNERIQLTLTHDLSFKRLKSLEYLIDEFNEIKDLEEDFQQRDAALTLLCGELRGLVDDLTKGLGSSSTTESESSEKESDTAQAAQTQEMEAEVPW</sequence>
<evidence type="ECO:0000256" key="2">
    <source>
        <dbReference type="ARBA" id="ARBA00008657"/>
    </source>
</evidence>
<evidence type="ECO:0000256" key="3">
    <source>
        <dbReference type="ARBA" id="ARBA00022296"/>
    </source>
</evidence>
<feature type="region of interest" description="Disordered" evidence="6">
    <location>
        <begin position="290"/>
        <end position="324"/>
    </location>
</feature>
<dbReference type="Proteomes" id="UP000249458">
    <property type="component" value="Unassembled WGS sequence"/>
</dbReference>
<evidence type="ECO:0000256" key="6">
    <source>
        <dbReference type="SAM" id="MobiDB-lite"/>
    </source>
</evidence>
<dbReference type="RefSeq" id="WP_112219708.1">
    <property type="nucleotide sequence ID" value="NZ_MVJN01000006.1"/>
</dbReference>
<name>A0A364LIS1_9GAMM</name>
<dbReference type="GO" id="GO:0043590">
    <property type="term" value="C:bacterial nucleoid"/>
    <property type="evidence" value="ECO:0007669"/>
    <property type="project" value="TreeGrafter"/>
</dbReference>
<dbReference type="PANTHER" id="PTHR38103">
    <property type="entry name" value="RECOMBINATION-ASSOCIATED PROTEIN RDGC"/>
    <property type="match status" value="1"/>
</dbReference>
<comment type="subcellular location">
    <subcellularLocation>
        <location evidence="1">Cytoplasm</location>
        <location evidence="1">Nucleoid</location>
    </subcellularLocation>
</comment>
<keyword evidence="5" id="KW-0233">DNA recombination</keyword>
<organism evidence="7 8">
    <name type="scientific">Legionella quinlivanii</name>
    <dbReference type="NCBI Taxonomy" id="45073"/>
    <lineage>
        <taxon>Bacteria</taxon>
        <taxon>Pseudomonadati</taxon>
        <taxon>Pseudomonadota</taxon>
        <taxon>Gammaproteobacteria</taxon>
        <taxon>Legionellales</taxon>
        <taxon>Legionellaceae</taxon>
        <taxon>Legionella</taxon>
    </lineage>
</organism>
<dbReference type="EMBL" id="MVJN01000006">
    <property type="protein sequence ID" value="RAP36338.1"/>
    <property type="molecule type" value="Genomic_DNA"/>
</dbReference>
<dbReference type="NCBIfam" id="NF001464">
    <property type="entry name" value="PRK00321.1-5"/>
    <property type="match status" value="1"/>
</dbReference>
<accession>A0A364LIS1</accession>
<protein>
    <recommendedName>
        <fullName evidence="3">Recombination-associated protein RdgC</fullName>
    </recommendedName>
</protein>
<dbReference type="InterPro" id="IPR007476">
    <property type="entry name" value="RdgC"/>
</dbReference>
<dbReference type="GO" id="GO:0000018">
    <property type="term" value="P:regulation of DNA recombination"/>
    <property type="evidence" value="ECO:0007669"/>
    <property type="project" value="TreeGrafter"/>
</dbReference>
<dbReference type="Pfam" id="PF04381">
    <property type="entry name" value="RdgC"/>
    <property type="match status" value="1"/>
</dbReference>